<accession>A0A1Y1WYP1</accession>
<dbReference type="EMBL" id="MCFG01000207">
    <property type="protein sequence ID" value="ORX78515.1"/>
    <property type="molecule type" value="Genomic_DNA"/>
</dbReference>
<dbReference type="OrthoDB" id="422156at2759"/>
<comment type="subunit">
    <text evidence="9">Component of several multiprotein Golgi SNARE complexes.</text>
</comment>
<dbReference type="PIRSF" id="PIRSF027109">
    <property type="entry name" value="Golgi_SNARE"/>
    <property type="match status" value="1"/>
</dbReference>
<dbReference type="GO" id="GO:0015031">
    <property type="term" value="P:protein transport"/>
    <property type="evidence" value="ECO:0007669"/>
    <property type="project" value="UniProtKB-KW"/>
</dbReference>
<comment type="subcellular location">
    <subcellularLocation>
        <location evidence="1">Golgi apparatus membrane</location>
        <topology evidence="1">Single-pass type IV membrane protein</topology>
    </subcellularLocation>
</comment>
<keyword evidence="4 10" id="KW-0812">Transmembrane</keyword>
<sequence length="234" mass="27541">MYQPIPNTDDLSWEELNRKARMIENEIDGKIITFSKLISSQSTNAVTINIEDSLDKSHYSIDALDRDIDSSLLKLQNIIDNMAKQIELNPGNNSMIHFLQRHRDMYYDYSKDYKKYKNNYISKNEYNELMNSMKNEVRTFKSNEEYLLNERGRIDESSRMADMVLEQAYSTRNSLLEQRSMLHGTHSRMAGITTRFPIINNLIGKISRKKRRNTLILASVTAVCMFLLFIWLFR</sequence>
<dbReference type="GO" id="GO:0006906">
    <property type="term" value="P:vesicle fusion"/>
    <property type="evidence" value="ECO:0007669"/>
    <property type="project" value="TreeGrafter"/>
</dbReference>
<keyword evidence="7 9" id="KW-0333">Golgi apparatus</keyword>
<keyword evidence="6 10" id="KW-1133">Transmembrane helix</keyword>
<evidence type="ECO:0000256" key="5">
    <source>
        <dbReference type="ARBA" id="ARBA00022927"/>
    </source>
</evidence>
<dbReference type="GO" id="GO:0048219">
    <property type="term" value="P:inter-Golgi cisterna vesicle-mediated transport"/>
    <property type="evidence" value="ECO:0007669"/>
    <property type="project" value="TreeGrafter"/>
</dbReference>
<dbReference type="GO" id="GO:0000139">
    <property type="term" value="C:Golgi membrane"/>
    <property type="evidence" value="ECO:0007669"/>
    <property type="project" value="UniProtKB-SubCell"/>
</dbReference>
<evidence type="ECO:0000256" key="6">
    <source>
        <dbReference type="ARBA" id="ARBA00022989"/>
    </source>
</evidence>
<dbReference type="GO" id="GO:0005484">
    <property type="term" value="F:SNAP receptor activity"/>
    <property type="evidence" value="ECO:0007669"/>
    <property type="project" value="TreeGrafter"/>
</dbReference>
<evidence type="ECO:0000256" key="2">
    <source>
        <dbReference type="ARBA" id="ARBA00008473"/>
    </source>
</evidence>
<evidence type="ECO:0000313" key="12">
    <source>
        <dbReference type="Proteomes" id="UP000193944"/>
    </source>
</evidence>
<protein>
    <recommendedName>
        <fullName evidence="9">Golgi SNAP receptor complex member 1</fullName>
    </recommendedName>
</protein>
<evidence type="ECO:0000256" key="8">
    <source>
        <dbReference type="ARBA" id="ARBA00023136"/>
    </source>
</evidence>
<evidence type="ECO:0000256" key="3">
    <source>
        <dbReference type="ARBA" id="ARBA00022448"/>
    </source>
</evidence>
<dbReference type="PANTHER" id="PTHR21094:SF2">
    <property type="entry name" value="GOLGI SNAP RECEPTOR COMPLEX MEMBER 1"/>
    <property type="match status" value="1"/>
</dbReference>
<comment type="caution">
    <text evidence="11">The sequence shown here is derived from an EMBL/GenBank/DDBJ whole genome shotgun (WGS) entry which is preliminary data.</text>
</comment>
<dbReference type="GO" id="GO:0005801">
    <property type="term" value="C:cis-Golgi network"/>
    <property type="evidence" value="ECO:0007669"/>
    <property type="project" value="InterPro"/>
</dbReference>
<dbReference type="GO" id="GO:0031201">
    <property type="term" value="C:SNARE complex"/>
    <property type="evidence" value="ECO:0007669"/>
    <property type="project" value="TreeGrafter"/>
</dbReference>
<name>A0A1Y1WYP1_9FUNG</name>
<dbReference type="STRING" id="1754192.A0A1Y1WYP1"/>
<dbReference type="AlphaFoldDB" id="A0A1Y1WYP1"/>
<reference evidence="11 12" key="2">
    <citation type="submission" date="2016-08" db="EMBL/GenBank/DDBJ databases">
        <title>Pervasive Adenine N6-methylation of Active Genes in Fungi.</title>
        <authorList>
            <consortium name="DOE Joint Genome Institute"/>
            <person name="Mondo S.J."/>
            <person name="Dannebaum R.O."/>
            <person name="Kuo R.C."/>
            <person name="Labutti K."/>
            <person name="Haridas S."/>
            <person name="Kuo A."/>
            <person name="Salamov A."/>
            <person name="Ahrendt S.R."/>
            <person name="Lipzen A."/>
            <person name="Sullivan W."/>
            <person name="Andreopoulos W.B."/>
            <person name="Clum A."/>
            <person name="Lindquist E."/>
            <person name="Daum C."/>
            <person name="Ramamoorthy G.K."/>
            <person name="Gryganskyi A."/>
            <person name="Culley D."/>
            <person name="Magnuson J.K."/>
            <person name="James T.Y."/>
            <person name="O'Malley M.A."/>
            <person name="Stajich J.E."/>
            <person name="Spatafora J.W."/>
            <person name="Visel A."/>
            <person name="Grigoriev I.V."/>
        </authorList>
    </citation>
    <scope>NUCLEOTIDE SEQUENCE [LARGE SCALE GENOMIC DNA]</scope>
    <source>
        <strain evidence="11 12">S4</strain>
    </source>
</reference>
<evidence type="ECO:0000256" key="4">
    <source>
        <dbReference type="ARBA" id="ARBA00022692"/>
    </source>
</evidence>
<keyword evidence="8 9" id="KW-0472">Membrane</keyword>
<keyword evidence="9" id="KW-0931">ER-Golgi transport</keyword>
<dbReference type="Pfam" id="PF12352">
    <property type="entry name" value="V-SNARE_C"/>
    <property type="match status" value="1"/>
</dbReference>
<keyword evidence="3 9" id="KW-0813">Transport</keyword>
<comment type="function">
    <text evidence="9">Involved in transport from the ER to the Golgi apparatus as well as in intra-Golgi transport. It belongs to a super-family of proteins called t-SNAREs or soluble NSF (N-ethylmaleimide-sensitive factor) attachment protein receptor.</text>
</comment>
<organism evidence="11 12">
    <name type="scientific">Anaeromyces robustus</name>
    <dbReference type="NCBI Taxonomy" id="1754192"/>
    <lineage>
        <taxon>Eukaryota</taxon>
        <taxon>Fungi</taxon>
        <taxon>Fungi incertae sedis</taxon>
        <taxon>Chytridiomycota</taxon>
        <taxon>Chytridiomycota incertae sedis</taxon>
        <taxon>Neocallimastigomycetes</taxon>
        <taxon>Neocallimastigales</taxon>
        <taxon>Neocallimastigaceae</taxon>
        <taxon>Anaeromyces</taxon>
    </lineage>
</organism>
<feature type="transmembrane region" description="Helical" evidence="10">
    <location>
        <begin position="215"/>
        <end position="233"/>
    </location>
</feature>
<comment type="similarity">
    <text evidence="2 9">Belongs to the GOSR1 family.</text>
</comment>
<evidence type="ECO:0000313" key="11">
    <source>
        <dbReference type="EMBL" id="ORX78515.1"/>
    </source>
</evidence>
<keyword evidence="12" id="KW-1185">Reference proteome</keyword>
<dbReference type="GO" id="GO:0005797">
    <property type="term" value="C:Golgi medial cisterna"/>
    <property type="evidence" value="ECO:0007669"/>
    <property type="project" value="TreeGrafter"/>
</dbReference>
<proteinExistence type="inferred from homology"/>
<keyword evidence="5 9" id="KW-0653">Protein transport</keyword>
<dbReference type="InterPro" id="IPR023601">
    <property type="entry name" value="Golgi_SNAP_su1"/>
</dbReference>
<evidence type="ECO:0000256" key="7">
    <source>
        <dbReference type="ARBA" id="ARBA00023034"/>
    </source>
</evidence>
<gene>
    <name evidence="11" type="ORF">BCR32DRAFT_328514</name>
</gene>
<dbReference type="PANTHER" id="PTHR21094">
    <property type="entry name" value="GOS-28 SNARE- RELATED"/>
    <property type="match status" value="1"/>
</dbReference>
<evidence type="ECO:0000256" key="9">
    <source>
        <dbReference type="PIRNR" id="PIRNR027109"/>
    </source>
</evidence>
<dbReference type="Proteomes" id="UP000193944">
    <property type="component" value="Unassembled WGS sequence"/>
</dbReference>
<dbReference type="GO" id="GO:0006888">
    <property type="term" value="P:endoplasmic reticulum to Golgi vesicle-mediated transport"/>
    <property type="evidence" value="ECO:0007669"/>
    <property type="project" value="InterPro"/>
</dbReference>
<reference evidence="11 12" key="1">
    <citation type="submission" date="2016-08" db="EMBL/GenBank/DDBJ databases">
        <title>A Parts List for Fungal Cellulosomes Revealed by Comparative Genomics.</title>
        <authorList>
            <consortium name="DOE Joint Genome Institute"/>
            <person name="Haitjema C.H."/>
            <person name="Gilmore S.P."/>
            <person name="Henske J.K."/>
            <person name="Solomon K.V."/>
            <person name="De Groot R."/>
            <person name="Kuo A."/>
            <person name="Mondo S.J."/>
            <person name="Salamov A.A."/>
            <person name="Labutti K."/>
            <person name="Zhao Z."/>
            <person name="Chiniquy J."/>
            <person name="Barry K."/>
            <person name="Brewer H.M."/>
            <person name="Purvine S.O."/>
            <person name="Wright A.T."/>
            <person name="Boxma B."/>
            <person name="Van Alen T."/>
            <person name="Hackstein J.H."/>
            <person name="Baker S.E."/>
            <person name="Grigoriev I.V."/>
            <person name="O'Malley M.A."/>
        </authorList>
    </citation>
    <scope>NUCLEOTIDE SEQUENCE [LARGE SCALE GENOMIC DNA]</scope>
    <source>
        <strain evidence="11 12">S4</strain>
    </source>
</reference>
<evidence type="ECO:0000256" key="10">
    <source>
        <dbReference type="SAM" id="Phobius"/>
    </source>
</evidence>
<evidence type="ECO:0000256" key="1">
    <source>
        <dbReference type="ARBA" id="ARBA00004409"/>
    </source>
</evidence>